<dbReference type="InterPro" id="IPR020846">
    <property type="entry name" value="MFS_dom"/>
</dbReference>
<proteinExistence type="predicted"/>
<feature type="transmembrane region" description="Helical" evidence="5">
    <location>
        <begin position="276"/>
        <end position="302"/>
    </location>
</feature>
<accession>A0A6L6JHG9</accession>
<evidence type="ECO:0000256" key="5">
    <source>
        <dbReference type="SAM" id="Phobius"/>
    </source>
</evidence>
<dbReference type="InterPro" id="IPR036259">
    <property type="entry name" value="MFS_trans_sf"/>
</dbReference>
<feature type="transmembrane region" description="Helical" evidence="5">
    <location>
        <begin position="108"/>
        <end position="129"/>
    </location>
</feature>
<feature type="transmembrane region" description="Helical" evidence="5">
    <location>
        <begin position="314"/>
        <end position="331"/>
    </location>
</feature>
<evidence type="ECO:0000256" key="1">
    <source>
        <dbReference type="ARBA" id="ARBA00004141"/>
    </source>
</evidence>
<keyword evidence="2 5" id="KW-0812">Transmembrane</keyword>
<gene>
    <name evidence="7" type="ORF">GL286_19965</name>
</gene>
<protein>
    <submittedName>
        <fullName evidence="7">MFS transporter</fullName>
    </submittedName>
</protein>
<dbReference type="Proteomes" id="UP000478183">
    <property type="component" value="Unassembled WGS sequence"/>
</dbReference>
<keyword evidence="8" id="KW-1185">Reference proteome</keyword>
<keyword evidence="4 5" id="KW-0472">Membrane</keyword>
<dbReference type="PANTHER" id="PTHR42718">
    <property type="entry name" value="MAJOR FACILITATOR SUPERFAMILY MULTIDRUG TRANSPORTER MFSC"/>
    <property type="match status" value="1"/>
</dbReference>
<dbReference type="RefSeq" id="WP_155097338.1">
    <property type="nucleotide sequence ID" value="NZ_WMIE01000024.1"/>
</dbReference>
<feature type="transmembrane region" description="Helical" evidence="5">
    <location>
        <begin position="410"/>
        <end position="431"/>
    </location>
</feature>
<dbReference type="GO" id="GO:0016020">
    <property type="term" value="C:membrane"/>
    <property type="evidence" value="ECO:0007669"/>
    <property type="project" value="UniProtKB-SubCell"/>
</dbReference>
<dbReference type="CDD" id="cd17321">
    <property type="entry name" value="MFS_MMR_MDR_like"/>
    <property type="match status" value="1"/>
</dbReference>
<dbReference type="SUPFAM" id="SSF103473">
    <property type="entry name" value="MFS general substrate transporter"/>
    <property type="match status" value="1"/>
</dbReference>
<comment type="caution">
    <text evidence="7">The sequence shown here is derived from an EMBL/GenBank/DDBJ whole genome shotgun (WGS) entry which is preliminary data.</text>
</comment>
<reference evidence="7 8" key="1">
    <citation type="submission" date="2019-11" db="EMBL/GenBank/DDBJ databases">
        <authorList>
            <person name="Dong K."/>
        </authorList>
    </citation>
    <scope>NUCLEOTIDE SEQUENCE [LARGE SCALE GENOMIC DNA]</scope>
    <source>
        <strain evidence="7 8">NBRC 111993</strain>
    </source>
</reference>
<feature type="transmembrane region" description="Helical" evidence="5">
    <location>
        <begin position="206"/>
        <end position="223"/>
    </location>
</feature>
<dbReference type="Gene3D" id="1.20.1250.20">
    <property type="entry name" value="MFS general substrate transporter like domains"/>
    <property type="match status" value="1"/>
</dbReference>
<dbReference type="PROSITE" id="PS50850">
    <property type="entry name" value="MFS"/>
    <property type="match status" value="1"/>
</dbReference>
<dbReference type="GO" id="GO:0022857">
    <property type="term" value="F:transmembrane transporter activity"/>
    <property type="evidence" value="ECO:0007669"/>
    <property type="project" value="InterPro"/>
</dbReference>
<dbReference type="AlphaFoldDB" id="A0A6L6JHG9"/>
<dbReference type="EMBL" id="WMIE01000024">
    <property type="protein sequence ID" value="MTH79987.1"/>
    <property type="molecule type" value="Genomic_DNA"/>
</dbReference>
<feature type="transmembrane region" description="Helical" evidence="5">
    <location>
        <begin position="51"/>
        <end position="71"/>
    </location>
</feature>
<evidence type="ECO:0000313" key="8">
    <source>
        <dbReference type="Proteomes" id="UP000478183"/>
    </source>
</evidence>
<feature type="transmembrane region" description="Helical" evidence="5">
    <location>
        <begin position="235"/>
        <end position="255"/>
    </location>
</feature>
<dbReference type="OrthoDB" id="2414439at2"/>
<feature type="transmembrane region" description="Helical" evidence="5">
    <location>
        <begin position="443"/>
        <end position="464"/>
    </location>
</feature>
<evidence type="ECO:0000256" key="2">
    <source>
        <dbReference type="ARBA" id="ARBA00022692"/>
    </source>
</evidence>
<evidence type="ECO:0000256" key="4">
    <source>
        <dbReference type="ARBA" id="ARBA00023136"/>
    </source>
</evidence>
<evidence type="ECO:0000256" key="3">
    <source>
        <dbReference type="ARBA" id="ARBA00022989"/>
    </source>
</evidence>
<feature type="transmembrane region" description="Helical" evidence="5">
    <location>
        <begin position="343"/>
        <end position="362"/>
    </location>
</feature>
<dbReference type="Pfam" id="PF07690">
    <property type="entry name" value="MFS_1"/>
    <property type="match status" value="1"/>
</dbReference>
<feature type="transmembrane region" description="Helical" evidence="5">
    <location>
        <begin position="374"/>
        <end position="398"/>
    </location>
</feature>
<feature type="transmembrane region" description="Helical" evidence="5">
    <location>
        <begin position="83"/>
        <end position="102"/>
    </location>
</feature>
<name>A0A6L6JHG9_9RHOB</name>
<sequence>MTRSDERPVTDRERTLAVAVVTVALMLEIIDGSVVNVAIPHFRDSFGATTAQIEWISAGYAFFFAVMLIPGGRMGDIFGYRRMFMLGMIGFALASAGCGLAPDARTLIGMRILQGASGALMGPQILSLVQVLYAPHERFKVMGIFGLLGGVAGILGPILGGVLIRADIFGLGWRPIFLINVPVVAVALVLALRVLPEGGSAQRPRLDLTGAALIVPAFAAFLLPLIEGPALGWPIWLRLMPLLGMILLAATAWHLMRRESAGEAVLVPPSVFRSGIFVAGLSIAMIYQLVTGALLIAVSVMLQSHLGFDALKTALLHVPFAVGAALSIAVLGRRLLPLMGRQMPLIGVVGQIAGILLMAHVLGDWQGGSDYALLTAGFALCGCGMGLISAPLPAFAFARIPSEHAGAASGVFRASQQLGMAIGIASLGGFFLSRSEVNAAEAIWLLALWQVAALLVIAGLSRLLPSDAHRPSPQATAAAS</sequence>
<feature type="transmembrane region" description="Helical" evidence="5">
    <location>
        <begin position="176"/>
        <end position="194"/>
    </location>
</feature>
<feature type="transmembrane region" description="Helical" evidence="5">
    <location>
        <begin position="16"/>
        <end position="39"/>
    </location>
</feature>
<keyword evidence="3 5" id="KW-1133">Transmembrane helix</keyword>
<feature type="domain" description="Major facilitator superfamily (MFS) profile" evidence="6">
    <location>
        <begin position="17"/>
        <end position="470"/>
    </location>
</feature>
<feature type="transmembrane region" description="Helical" evidence="5">
    <location>
        <begin position="141"/>
        <end position="164"/>
    </location>
</feature>
<evidence type="ECO:0000259" key="6">
    <source>
        <dbReference type="PROSITE" id="PS50850"/>
    </source>
</evidence>
<comment type="subcellular location">
    <subcellularLocation>
        <location evidence="1">Membrane</location>
        <topology evidence="1">Multi-pass membrane protein</topology>
    </subcellularLocation>
</comment>
<dbReference type="InterPro" id="IPR011701">
    <property type="entry name" value="MFS"/>
</dbReference>
<dbReference type="PANTHER" id="PTHR42718:SF39">
    <property type="entry name" value="ACTINORHODIN TRANSPORTER-RELATED"/>
    <property type="match status" value="1"/>
</dbReference>
<organism evidence="7 8">
    <name type="scientific">Paracoccus aestuariivivens</name>
    <dbReference type="NCBI Taxonomy" id="1820333"/>
    <lineage>
        <taxon>Bacteria</taxon>
        <taxon>Pseudomonadati</taxon>
        <taxon>Pseudomonadota</taxon>
        <taxon>Alphaproteobacteria</taxon>
        <taxon>Rhodobacterales</taxon>
        <taxon>Paracoccaceae</taxon>
        <taxon>Paracoccus</taxon>
    </lineage>
</organism>
<evidence type="ECO:0000313" key="7">
    <source>
        <dbReference type="EMBL" id="MTH79987.1"/>
    </source>
</evidence>
<dbReference type="Gene3D" id="1.20.1720.10">
    <property type="entry name" value="Multidrug resistance protein D"/>
    <property type="match status" value="1"/>
</dbReference>